<organism evidence="2 3">
    <name type="scientific">Megaselia scalaris</name>
    <name type="common">Humpbacked fly</name>
    <name type="synonym">Phora scalaris</name>
    <dbReference type="NCBI Taxonomy" id="36166"/>
    <lineage>
        <taxon>Eukaryota</taxon>
        <taxon>Metazoa</taxon>
        <taxon>Ecdysozoa</taxon>
        <taxon>Arthropoda</taxon>
        <taxon>Hexapoda</taxon>
        <taxon>Insecta</taxon>
        <taxon>Pterygota</taxon>
        <taxon>Neoptera</taxon>
        <taxon>Endopterygota</taxon>
        <taxon>Diptera</taxon>
        <taxon>Brachycera</taxon>
        <taxon>Muscomorpha</taxon>
        <taxon>Platypezoidea</taxon>
        <taxon>Phoridae</taxon>
        <taxon>Megaseliini</taxon>
        <taxon>Megaselia</taxon>
    </lineage>
</organism>
<evidence type="ECO:0000313" key="3">
    <source>
        <dbReference type="Proteomes" id="UP000015102"/>
    </source>
</evidence>
<feature type="compositionally biased region" description="Polar residues" evidence="1">
    <location>
        <begin position="85"/>
        <end position="111"/>
    </location>
</feature>
<dbReference type="HOGENOM" id="CLU_2161226_0_0_1"/>
<protein>
    <submittedName>
        <fullName evidence="2">Uncharacterized protein</fullName>
    </submittedName>
</protein>
<dbReference type="EnsemblMetazoa" id="MESCA001784-RA">
    <property type="protein sequence ID" value="MESCA001784-PA"/>
    <property type="gene ID" value="MESCA001784"/>
</dbReference>
<reference evidence="2" key="2">
    <citation type="submission" date="2015-06" db="UniProtKB">
        <authorList>
            <consortium name="EnsemblMetazoa"/>
        </authorList>
    </citation>
    <scope>IDENTIFICATION</scope>
</reference>
<accession>T1GEL6</accession>
<dbReference type="EMBL" id="CAQQ02389638">
    <property type="status" value="NOT_ANNOTATED_CDS"/>
    <property type="molecule type" value="Genomic_DNA"/>
</dbReference>
<reference evidence="3" key="1">
    <citation type="submission" date="2013-02" db="EMBL/GenBank/DDBJ databases">
        <authorList>
            <person name="Hughes D."/>
        </authorList>
    </citation>
    <scope>NUCLEOTIDE SEQUENCE</scope>
    <source>
        <strain>Durham</strain>
        <strain evidence="3">NC isolate 2 -- Noor lab</strain>
    </source>
</reference>
<keyword evidence="3" id="KW-1185">Reference proteome</keyword>
<dbReference type="AlphaFoldDB" id="T1GEL6"/>
<proteinExistence type="predicted"/>
<feature type="compositionally biased region" description="Polar residues" evidence="1">
    <location>
        <begin position="44"/>
        <end position="54"/>
    </location>
</feature>
<evidence type="ECO:0000256" key="1">
    <source>
        <dbReference type="SAM" id="MobiDB-lite"/>
    </source>
</evidence>
<sequence>MAEHDKNLRSKANKNNPVITAGTGLPRTPLTRPRVSRGGASSRGAKTTNNTRLIDSTGKDSNKTLTLTNLASPPVITAPTPQPPKSTGTIPKNTANVFDNNSNAASRIQEA</sequence>
<dbReference type="Proteomes" id="UP000015102">
    <property type="component" value="Unassembled WGS sequence"/>
</dbReference>
<feature type="region of interest" description="Disordered" evidence="1">
    <location>
        <begin position="1"/>
        <end position="111"/>
    </location>
</feature>
<evidence type="ECO:0000313" key="2">
    <source>
        <dbReference type="EnsemblMetazoa" id="MESCA001784-PA"/>
    </source>
</evidence>
<name>T1GEL6_MEGSC</name>